<protein>
    <submittedName>
        <fullName evidence="1">Helix-turn-helix domain-containing protein</fullName>
    </submittedName>
</protein>
<accession>A0AAX3W215</accession>
<dbReference type="RefSeq" id="WP_282861888.1">
    <property type="nucleotide sequence ID" value="NZ_CP118848.1"/>
</dbReference>
<evidence type="ECO:0000313" key="2">
    <source>
        <dbReference type="Proteomes" id="UP001223261"/>
    </source>
</evidence>
<dbReference type="AlphaFoldDB" id="A0AAX3W215"/>
<evidence type="ECO:0000313" key="1">
    <source>
        <dbReference type="EMBL" id="WHI59338.1"/>
    </source>
</evidence>
<dbReference type="Proteomes" id="UP001223261">
    <property type="component" value="Chromosome"/>
</dbReference>
<reference evidence="1" key="1">
    <citation type="journal article" date="2023" name="Antibiotics">
        <title>Prevalence and Molecular Characterization of Methicillin-Resistant Staphylococci (MRS) and Mammaliicocci (MRM) in Dromedary Camels from Algeria: First Detection of SCCmec-mecC Hybrid in Methicillin-Resistant Mammaliicoccus lentus.</title>
        <authorList>
            <person name="Belhout C."/>
            <person name="Boyen F."/>
            <person name="Vereecke N."/>
            <person name="Theuns S."/>
            <person name="Taibi N."/>
            <person name="Stegger M."/>
            <person name="de la Fe-Rodriguez P.Y."/>
            <person name="Bouayad L."/>
            <person name="Elgroud R."/>
            <person name="Butaye P."/>
        </authorList>
    </citation>
    <scope>NUCLEOTIDE SEQUENCE</scope>
    <source>
        <strain evidence="1">7048</strain>
    </source>
</reference>
<gene>
    <name evidence="1" type="ORF">PYH69_11510</name>
</gene>
<sequence>MDKAPILLTRQQAAEYLGIDPKSFDKYIRNHPDFKSFMIGKNERFVKSKIIEFIEKNCIE</sequence>
<proteinExistence type="predicted"/>
<organism evidence="1 2">
    <name type="scientific">Mammaliicoccus lentus</name>
    <name type="common">Staphylococcus lentus</name>
    <dbReference type="NCBI Taxonomy" id="42858"/>
    <lineage>
        <taxon>Bacteria</taxon>
        <taxon>Bacillati</taxon>
        <taxon>Bacillota</taxon>
        <taxon>Bacilli</taxon>
        <taxon>Bacillales</taxon>
        <taxon>Staphylococcaceae</taxon>
        <taxon>Mammaliicoccus</taxon>
    </lineage>
</organism>
<dbReference type="EMBL" id="CP118848">
    <property type="protein sequence ID" value="WHI59338.1"/>
    <property type="molecule type" value="Genomic_DNA"/>
</dbReference>
<name>A0AAX3W215_MAMLE</name>